<evidence type="ECO:0000256" key="2">
    <source>
        <dbReference type="ARBA" id="ARBA00022448"/>
    </source>
</evidence>
<feature type="transmembrane region" description="Helical" evidence="9">
    <location>
        <begin position="41"/>
        <end position="68"/>
    </location>
</feature>
<evidence type="ECO:0000256" key="7">
    <source>
        <dbReference type="ARBA" id="ARBA00023136"/>
    </source>
</evidence>
<evidence type="ECO:0000256" key="3">
    <source>
        <dbReference type="ARBA" id="ARBA00022475"/>
    </source>
</evidence>
<keyword evidence="5 9" id="KW-0812">Transmembrane</keyword>
<comment type="function">
    <text evidence="9">Part of the tripartite ATP-independent periplasmic (TRAP) transport system.</text>
</comment>
<comment type="subunit">
    <text evidence="9">The complex comprises the extracytoplasmic solute receptor protein and the two transmembrane proteins.</text>
</comment>
<dbReference type="PANTHER" id="PTHR35011:SF2">
    <property type="entry name" value="2,3-DIKETO-L-GULONATE TRAP TRANSPORTER SMALL PERMEASE PROTEIN YIAM"/>
    <property type="match status" value="1"/>
</dbReference>
<evidence type="ECO:0000256" key="5">
    <source>
        <dbReference type="ARBA" id="ARBA00022692"/>
    </source>
</evidence>
<evidence type="ECO:0000256" key="1">
    <source>
        <dbReference type="ARBA" id="ARBA00004429"/>
    </source>
</evidence>
<organism evidence="11 12">
    <name type="scientific">Aurantimonas aggregata</name>
    <dbReference type="NCBI Taxonomy" id="2047720"/>
    <lineage>
        <taxon>Bacteria</taxon>
        <taxon>Pseudomonadati</taxon>
        <taxon>Pseudomonadota</taxon>
        <taxon>Alphaproteobacteria</taxon>
        <taxon>Hyphomicrobiales</taxon>
        <taxon>Aurantimonadaceae</taxon>
        <taxon>Aurantimonas</taxon>
    </lineage>
</organism>
<dbReference type="EMBL" id="JAAAMJ010000005">
    <property type="protein sequence ID" value="NDV87022.1"/>
    <property type="molecule type" value="Genomic_DNA"/>
</dbReference>
<comment type="caution">
    <text evidence="9">Lacks conserved residue(s) required for the propagation of feature annotation.</text>
</comment>
<keyword evidence="3" id="KW-1003">Cell membrane</keyword>
<keyword evidence="6 9" id="KW-1133">Transmembrane helix</keyword>
<evidence type="ECO:0000256" key="6">
    <source>
        <dbReference type="ARBA" id="ARBA00022989"/>
    </source>
</evidence>
<evidence type="ECO:0000313" key="11">
    <source>
        <dbReference type="EMBL" id="NDV87022.1"/>
    </source>
</evidence>
<keyword evidence="2 9" id="KW-0813">Transport</keyword>
<comment type="subcellular location">
    <subcellularLocation>
        <location evidence="1 9">Cell inner membrane</location>
        <topology evidence="1 9">Multi-pass membrane protein</topology>
    </subcellularLocation>
</comment>
<keyword evidence="4 9" id="KW-0997">Cell inner membrane</keyword>
<reference evidence="11 12" key="1">
    <citation type="submission" date="2020-01" db="EMBL/GenBank/DDBJ databases">
        <title>Genomes of bacteria type strains.</title>
        <authorList>
            <person name="Chen J."/>
            <person name="Zhu S."/>
            <person name="Chen J."/>
        </authorList>
    </citation>
    <scope>NUCLEOTIDE SEQUENCE [LARGE SCALE GENOMIC DNA]</scope>
    <source>
        <strain evidence="11 12">KCTC 52919</strain>
    </source>
</reference>
<dbReference type="InterPro" id="IPR007387">
    <property type="entry name" value="TRAP_DctQ"/>
</dbReference>
<gene>
    <name evidence="11" type="ORF">GTW51_09940</name>
</gene>
<dbReference type="AlphaFoldDB" id="A0A6L9MHK8"/>
<evidence type="ECO:0000256" key="8">
    <source>
        <dbReference type="ARBA" id="ARBA00038436"/>
    </source>
</evidence>
<dbReference type="GO" id="GO:0015740">
    <property type="term" value="P:C4-dicarboxylate transport"/>
    <property type="evidence" value="ECO:0007669"/>
    <property type="project" value="TreeGrafter"/>
</dbReference>
<feature type="transmembrane region" description="Helical" evidence="9">
    <location>
        <begin position="80"/>
        <end position="100"/>
    </location>
</feature>
<keyword evidence="12" id="KW-1185">Reference proteome</keyword>
<feature type="domain" description="Tripartite ATP-independent periplasmic transporters DctQ component" evidence="10">
    <location>
        <begin position="18"/>
        <end position="143"/>
    </location>
</feature>
<sequence>MVVTGAAACGFLAYAAAALLTVADIVGRRFSLPVPGVVDLVQLFVVAGAWLVIPFAFLVGAHVGVDLLVETMPRPLRRGLRAVASLVAIALLGLILWNCYQTFQQQLLFGDRSQQLGIPIVWYWIPLLVGAALSIMASFLTLFDPPQGVPPA</sequence>
<proteinExistence type="inferred from homology"/>
<dbReference type="GO" id="GO:0005886">
    <property type="term" value="C:plasma membrane"/>
    <property type="evidence" value="ECO:0007669"/>
    <property type="project" value="UniProtKB-SubCell"/>
</dbReference>
<keyword evidence="7 9" id="KW-0472">Membrane</keyword>
<dbReference type="Proteomes" id="UP000476332">
    <property type="component" value="Unassembled WGS sequence"/>
</dbReference>
<comment type="similarity">
    <text evidence="8 9">Belongs to the TRAP transporter small permease family.</text>
</comment>
<accession>A0A6L9MHK8</accession>
<evidence type="ECO:0000313" key="12">
    <source>
        <dbReference type="Proteomes" id="UP000476332"/>
    </source>
</evidence>
<evidence type="ECO:0000259" key="10">
    <source>
        <dbReference type="Pfam" id="PF04290"/>
    </source>
</evidence>
<evidence type="ECO:0000256" key="9">
    <source>
        <dbReference type="RuleBase" id="RU369079"/>
    </source>
</evidence>
<evidence type="ECO:0000256" key="4">
    <source>
        <dbReference type="ARBA" id="ARBA00022519"/>
    </source>
</evidence>
<dbReference type="PANTHER" id="PTHR35011">
    <property type="entry name" value="2,3-DIKETO-L-GULONATE TRAP TRANSPORTER SMALL PERMEASE PROTEIN YIAM"/>
    <property type="match status" value="1"/>
</dbReference>
<protein>
    <recommendedName>
        <fullName evidence="9">TRAP transporter small permease protein</fullName>
    </recommendedName>
</protein>
<dbReference type="GO" id="GO:0022857">
    <property type="term" value="F:transmembrane transporter activity"/>
    <property type="evidence" value="ECO:0007669"/>
    <property type="project" value="UniProtKB-UniRule"/>
</dbReference>
<feature type="transmembrane region" description="Helical" evidence="9">
    <location>
        <begin position="120"/>
        <end position="143"/>
    </location>
</feature>
<dbReference type="InterPro" id="IPR055348">
    <property type="entry name" value="DctQ"/>
</dbReference>
<comment type="caution">
    <text evidence="11">The sequence shown here is derived from an EMBL/GenBank/DDBJ whole genome shotgun (WGS) entry which is preliminary data.</text>
</comment>
<name>A0A6L9MHK8_9HYPH</name>
<dbReference type="Pfam" id="PF04290">
    <property type="entry name" value="DctQ"/>
    <property type="match status" value="1"/>
</dbReference>